<protein>
    <submittedName>
        <fullName evidence="2">CDP-4-dehydro-6-deoxy-D-gulose 4-reductase</fullName>
    </submittedName>
</protein>
<dbReference type="Proteomes" id="UP000220691">
    <property type="component" value="Unassembled WGS sequence"/>
</dbReference>
<gene>
    <name evidence="2" type="ORF">CN553_25235</name>
</gene>
<feature type="domain" description="NAD-dependent epimerase/dehydratase" evidence="1">
    <location>
        <begin position="9"/>
        <end position="144"/>
    </location>
</feature>
<dbReference type="InterPro" id="IPR050177">
    <property type="entry name" value="Lipid_A_modif_metabolic_enz"/>
</dbReference>
<dbReference type="Gene3D" id="3.40.50.720">
    <property type="entry name" value="NAD(P)-binding Rossmann-like Domain"/>
    <property type="match status" value="1"/>
</dbReference>
<dbReference type="PANTHER" id="PTHR43245">
    <property type="entry name" value="BIFUNCTIONAL POLYMYXIN RESISTANCE PROTEIN ARNA"/>
    <property type="match status" value="1"/>
</dbReference>
<name>A0A9X6U7J1_BACCE</name>
<feature type="non-terminal residue" evidence="2">
    <location>
        <position position="1"/>
    </location>
</feature>
<dbReference type="Gene3D" id="3.90.25.10">
    <property type="entry name" value="UDP-galactose 4-epimerase, domain 1"/>
    <property type="match status" value="1"/>
</dbReference>
<dbReference type="Pfam" id="PF01370">
    <property type="entry name" value="Epimerase"/>
    <property type="match status" value="1"/>
</dbReference>
<accession>A0A9X6U7J1</accession>
<dbReference type="AlphaFoldDB" id="A0A9X6U7J1"/>
<organism evidence="2 3">
    <name type="scientific">Bacillus cereus</name>
    <dbReference type="NCBI Taxonomy" id="1396"/>
    <lineage>
        <taxon>Bacteria</taxon>
        <taxon>Bacillati</taxon>
        <taxon>Bacillota</taxon>
        <taxon>Bacilli</taxon>
        <taxon>Bacillales</taxon>
        <taxon>Bacillaceae</taxon>
        <taxon>Bacillus</taxon>
        <taxon>Bacillus cereus group</taxon>
    </lineage>
</organism>
<evidence type="ECO:0000313" key="2">
    <source>
        <dbReference type="EMBL" id="PEN86749.1"/>
    </source>
</evidence>
<evidence type="ECO:0000259" key="1">
    <source>
        <dbReference type="Pfam" id="PF01370"/>
    </source>
</evidence>
<dbReference type="InterPro" id="IPR001509">
    <property type="entry name" value="Epimerase_deHydtase"/>
</dbReference>
<comment type="caution">
    <text evidence="2">The sequence shown here is derived from an EMBL/GenBank/DDBJ whole genome shotgun (WGS) entry which is preliminary data.</text>
</comment>
<proteinExistence type="predicted"/>
<dbReference type="PANTHER" id="PTHR43245:SF13">
    <property type="entry name" value="UDP-D-APIOSE_UDP-D-XYLOSE SYNTHASE 2"/>
    <property type="match status" value="1"/>
</dbReference>
<reference evidence="2 3" key="1">
    <citation type="submission" date="2017-09" db="EMBL/GenBank/DDBJ databases">
        <title>Large-scale bioinformatics analysis of Bacillus genomes uncovers conserved roles of natural products in bacterial physiology.</title>
        <authorList>
            <consortium name="Agbiome Team Llc"/>
            <person name="Bleich R.M."/>
            <person name="Kirk G.J."/>
            <person name="Santa Maria K.C."/>
            <person name="Allen S.E."/>
            <person name="Farag S."/>
            <person name="Shank E.A."/>
            <person name="Bowers A."/>
        </authorList>
    </citation>
    <scope>NUCLEOTIDE SEQUENCE [LARGE SCALE GENOMIC DNA]</scope>
    <source>
        <strain evidence="2 3">AFS027647</strain>
    </source>
</reference>
<sequence>INNYYWLKSSISLIQYFTTYGGKRVVVAGTGAEYEWFNGVLFEDSPLLSYKTPYSLCKNALHSWLETYAQQTGLSMCWGRIFHMYGPYEQGNRLVSNIITSLLKNEEALCTHGKQSRDFLHVSDVADALVTVLEHGVTGTINIASGQSVQIKELASIIAKKIGKEHLIKLDAIPFSKDEPLFIGVSVERLKTEVNWKPAYDLHNGIEETVLWWKFFQNK</sequence>
<dbReference type="SUPFAM" id="SSF51735">
    <property type="entry name" value="NAD(P)-binding Rossmann-fold domains"/>
    <property type="match status" value="1"/>
</dbReference>
<dbReference type="EMBL" id="NUAN01000188">
    <property type="protein sequence ID" value="PEN86749.1"/>
    <property type="molecule type" value="Genomic_DNA"/>
</dbReference>
<evidence type="ECO:0000313" key="3">
    <source>
        <dbReference type="Proteomes" id="UP000220691"/>
    </source>
</evidence>
<dbReference type="RefSeq" id="WP_098127512.1">
    <property type="nucleotide sequence ID" value="NZ_NUAN01000188.1"/>
</dbReference>
<dbReference type="InterPro" id="IPR036291">
    <property type="entry name" value="NAD(P)-bd_dom_sf"/>
</dbReference>